<dbReference type="Gene3D" id="1.10.530.10">
    <property type="match status" value="1"/>
</dbReference>
<dbReference type="RefSeq" id="WP_284282300.1">
    <property type="nucleotide sequence ID" value="NZ_BSOJ01000032.1"/>
</dbReference>
<dbReference type="SMART" id="SM00047">
    <property type="entry name" value="LYZ2"/>
    <property type="match status" value="1"/>
</dbReference>
<dbReference type="EMBL" id="BSOJ01000032">
    <property type="protein sequence ID" value="GLR27491.1"/>
    <property type="molecule type" value="Genomic_DNA"/>
</dbReference>
<organism evidence="3 4">
    <name type="scientific">Limnobacter litoralis</name>
    <dbReference type="NCBI Taxonomy" id="481366"/>
    <lineage>
        <taxon>Bacteria</taxon>
        <taxon>Pseudomonadati</taxon>
        <taxon>Pseudomonadota</taxon>
        <taxon>Betaproteobacteria</taxon>
        <taxon>Burkholderiales</taxon>
        <taxon>Burkholderiaceae</taxon>
        <taxon>Limnobacter</taxon>
    </lineage>
</organism>
<dbReference type="InterPro" id="IPR002901">
    <property type="entry name" value="MGlyc_endo_b_GlcNAc-like_dom"/>
</dbReference>
<evidence type="ECO:0000256" key="1">
    <source>
        <dbReference type="ARBA" id="ARBA00022801"/>
    </source>
</evidence>
<keyword evidence="1" id="KW-0378">Hydrolase</keyword>
<evidence type="ECO:0000313" key="4">
    <source>
        <dbReference type="Proteomes" id="UP001156664"/>
    </source>
</evidence>
<feature type="domain" description="Mannosyl-glycoprotein endo-beta-N-acetylglucosamidase-like" evidence="2">
    <location>
        <begin position="5"/>
        <end position="156"/>
    </location>
</feature>
<dbReference type="Proteomes" id="UP001156664">
    <property type="component" value="Unassembled WGS sequence"/>
</dbReference>
<gene>
    <name evidence="3" type="ORF">GCM10007875_25820</name>
</gene>
<sequence length="159" mass="17935">MPHRYLQAVKHPTSHVQIFIDHHLKDAVLVSKGFGVPVSVILAQSALETGWGSHVIDNAFFGVKGSSRSGKTTRFVTHEVINGKSHRLAANFRGYPTYKQAAREYAQVIRRNFADALPYKNDPIGFVEHLQRYATDPQYIAKLKSIIQHHNLHALDLNQ</sequence>
<dbReference type="InterPro" id="IPR051056">
    <property type="entry name" value="Glycosyl_Hydrolase_73"/>
</dbReference>
<protein>
    <recommendedName>
        <fullName evidence="2">Mannosyl-glycoprotein endo-beta-N-acetylglucosamidase-like domain-containing protein</fullName>
    </recommendedName>
</protein>
<dbReference type="PANTHER" id="PTHR33308:SF9">
    <property type="entry name" value="PEPTIDOGLYCAN HYDROLASE FLGJ"/>
    <property type="match status" value="1"/>
</dbReference>
<dbReference type="PANTHER" id="PTHR33308">
    <property type="entry name" value="PEPTIDOGLYCAN HYDROLASE FLGJ"/>
    <property type="match status" value="1"/>
</dbReference>
<accession>A0ABQ5YW94</accession>
<evidence type="ECO:0000313" key="3">
    <source>
        <dbReference type="EMBL" id="GLR27491.1"/>
    </source>
</evidence>
<name>A0ABQ5YW94_9BURK</name>
<evidence type="ECO:0000259" key="2">
    <source>
        <dbReference type="SMART" id="SM00047"/>
    </source>
</evidence>
<dbReference type="Pfam" id="PF01832">
    <property type="entry name" value="Glucosaminidase"/>
    <property type="match status" value="1"/>
</dbReference>
<proteinExistence type="predicted"/>
<reference evidence="4" key="1">
    <citation type="journal article" date="2019" name="Int. J. Syst. Evol. Microbiol.">
        <title>The Global Catalogue of Microorganisms (GCM) 10K type strain sequencing project: providing services to taxonomists for standard genome sequencing and annotation.</title>
        <authorList>
            <consortium name="The Broad Institute Genomics Platform"/>
            <consortium name="The Broad Institute Genome Sequencing Center for Infectious Disease"/>
            <person name="Wu L."/>
            <person name="Ma J."/>
        </authorList>
    </citation>
    <scope>NUCLEOTIDE SEQUENCE [LARGE SCALE GENOMIC DNA]</scope>
    <source>
        <strain evidence="4">NBRC 105857</strain>
    </source>
</reference>
<keyword evidence="4" id="KW-1185">Reference proteome</keyword>
<comment type="caution">
    <text evidence="3">The sequence shown here is derived from an EMBL/GenBank/DDBJ whole genome shotgun (WGS) entry which is preliminary data.</text>
</comment>